<dbReference type="Pfam" id="PF02535">
    <property type="entry name" value="Zip"/>
    <property type="match status" value="1"/>
</dbReference>
<dbReference type="InterPro" id="IPR003689">
    <property type="entry name" value="ZIP"/>
</dbReference>
<feature type="transmembrane region" description="Helical" evidence="5">
    <location>
        <begin position="35"/>
        <end position="54"/>
    </location>
</feature>
<comment type="caution">
    <text evidence="6">The sequence shown here is derived from an EMBL/GenBank/DDBJ whole genome shotgun (WGS) entry which is preliminary data.</text>
</comment>
<dbReference type="EMBL" id="QDEB01050410">
    <property type="protein sequence ID" value="RZC37672.1"/>
    <property type="molecule type" value="Genomic_DNA"/>
</dbReference>
<evidence type="ECO:0000256" key="4">
    <source>
        <dbReference type="ARBA" id="ARBA00023136"/>
    </source>
</evidence>
<dbReference type="PANTHER" id="PTHR11040">
    <property type="entry name" value="ZINC/IRON TRANSPORTER"/>
    <property type="match status" value="1"/>
</dbReference>
<protein>
    <submittedName>
        <fullName evidence="6">Zip domain containing protein</fullName>
    </submittedName>
</protein>
<dbReference type="AlphaFoldDB" id="A0A482VXQ2"/>
<evidence type="ECO:0000256" key="1">
    <source>
        <dbReference type="ARBA" id="ARBA00004141"/>
    </source>
</evidence>
<evidence type="ECO:0000313" key="6">
    <source>
        <dbReference type="EMBL" id="RZC37672.1"/>
    </source>
</evidence>
<evidence type="ECO:0000256" key="5">
    <source>
        <dbReference type="SAM" id="Phobius"/>
    </source>
</evidence>
<dbReference type="STRING" id="1661398.A0A482VXQ2"/>
<evidence type="ECO:0000256" key="2">
    <source>
        <dbReference type="ARBA" id="ARBA00022692"/>
    </source>
</evidence>
<dbReference type="GO" id="GO:0005886">
    <property type="term" value="C:plasma membrane"/>
    <property type="evidence" value="ECO:0007669"/>
    <property type="project" value="TreeGrafter"/>
</dbReference>
<keyword evidence="4 5" id="KW-0472">Membrane</keyword>
<organism evidence="6 7">
    <name type="scientific">Asbolus verrucosus</name>
    <name type="common">Desert ironclad beetle</name>
    <dbReference type="NCBI Taxonomy" id="1661398"/>
    <lineage>
        <taxon>Eukaryota</taxon>
        <taxon>Metazoa</taxon>
        <taxon>Ecdysozoa</taxon>
        <taxon>Arthropoda</taxon>
        <taxon>Hexapoda</taxon>
        <taxon>Insecta</taxon>
        <taxon>Pterygota</taxon>
        <taxon>Neoptera</taxon>
        <taxon>Endopterygota</taxon>
        <taxon>Coleoptera</taxon>
        <taxon>Polyphaga</taxon>
        <taxon>Cucujiformia</taxon>
        <taxon>Tenebrionidae</taxon>
        <taxon>Pimeliinae</taxon>
        <taxon>Asbolus</taxon>
    </lineage>
</organism>
<comment type="subcellular location">
    <subcellularLocation>
        <location evidence="1">Membrane</location>
        <topology evidence="1">Multi-pass membrane protein</topology>
    </subcellularLocation>
</comment>
<gene>
    <name evidence="6" type="ORF">BDFB_007184</name>
</gene>
<dbReference type="PANTHER" id="PTHR11040:SF203">
    <property type="entry name" value="FI18611P1-RELATED"/>
    <property type="match status" value="1"/>
</dbReference>
<name>A0A482VXQ2_ASBVE</name>
<dbReference type="Proteomes" id="UP000292052">
    <property type="component" value="Unassembled WGS sequence"/>
</dbReference>
<feature type="transmembrane region" description="Helical" evidence="5">
    <location>
        <begin position="179"/>
        <end position="203"/>
    </location>
</feature>
<feature type="transmembrane region" description="Helical" evidence="5">
    <location>
        <begin position="110"/>
        <end position="129"/>
    </location>
</feature>
<keyword evidence="2 5" id="KW-0812">Transmembrane</keyword>
<feature type="transmembrane region" description="Helical" evidence="5">
    <location>
        <begin position="149"/>
        <end position="172"/>
    </location>
</feature>
<proteinExistence type="predicted"/>
<evidence type="ECO:0000256" key="3">
    <source>
        <dbReference type="ARBA" id="ARBA00022989"/>
    </source>
</evidence>
<feature type="transmembrane region" description="Helical" evidence="5">
    <location>
        <begin position="245"/>
        <end position="261"/>
    </location>
</feature>
<evidence type="ECO:0000313" key="7">
    <source>
        <dbReference type="Proteomes" id="UP000292052"/>
    </source>
</evidence>
<reference evidence="6 7" key="1">
    <citation type="submission" date="2017-03" db="EMBL/GenBank/DDBJ databases">
        <title>Genome of the blue death feigning beetle - Asbolus verrucosus.</title>
        <authorList>
            <person name="Rider S.D."/>
        </authorList>
    </citation>
    <scope>NUCLEOTIDE SEQUENCE [LARGE SCALE GENOMIC DNA]</scope>
    <source>
        <strain evidence="6">Butters</strain>
        <tissue evidence="6">Head and leg muscle</tissue>
    </source>
</reference>
<dbReference type="OrthoDB" id="448280at2759"/>
<keyword evidence="3 5" id="KW-1133">Transmembrane helix</keyword>
<keyword evidence="7" id="KW-1185">Reference proteome</keyword>
<feature type="transmembrane region" description="Helical" evidence="5">
    <location>
        <begin position="209"/>
        <end position="233"/>
    </location>
</feature>
<sequence length="264" mass="29057">MLLCLGGGVLLCTTFLHLLPEVAENIEELKNFPSINLPVAELLMCIGFFIMYFMEESVHLYLHKKERKNNTFADKIESITKSDTDLITTLENPHVAHHHVDHSHADHSHVVIGNSTIVTIRGLLVVLALSIHELFEGLAVGLESSSRTVWYMFGAVSAHKLVIAFCIGVELVTSGMKNVLVIVYVFAFAVVSPVGIGIGIAITEEEQSSTALVSVLLQGLASGTLLYVVFFEILREERKTGMKQYFSVLLGFIIMLGITLIESD</sequence>
<dbReference type="GO" id="GO:0005385">
    <property type="term" value="F:zinc ion transmembrane transporter activity"/>
    <property type="evidence" value="ECO:0007669"/>
    <property type="project" value="TreeGrafter"/>
</dbReference>
<accession>A0A482VXQ2</accession>